<dbReference type="AlphaFoldDB" id="A0A0F9PU86"/>
<protein>
    <submittedName>
        <fullName evidence="1">Uncharacterized protein</fullName>
    </submittedName>
</protein>
<proteinExistence type="predicted"/>
<organism evidence="1">
    <name type="scientific">marine sediment metagenome</name>
    <dbReference type="NCBI Taxonomy" id="412755"/>
    <lineage>
        <taxon>unclassified sequences</taxon>
        <taxon>metagenomes</taxon>
        <taxon>ecological metagenomes</taxon>
    </lineage>
</organism>
<evidence type="ECO:0000313" key="1">
    <source>
        <dbReference type="EMBL" id="KKN35230.1"/>
    </source>
</evidence>
<name>A0A0F9PU86_9ZZZZ</name>
<sequence length="134" mass="14727">MSVAKKATAQELEVSTETNCNQSKGYETTYFKSEDDESLEMKMSSDGLLRIKSVEIDKKITFDSIIISGFTPEQGKSMSIGFVRNLWKKVKKAVGDVLDAITFPIGPASCRPTVSVGTNRGRITSVYIGINCFN</sequence>
<comment type="caution">
    <text evidence="1">The sequence shown here is derived from an EMBL/GenBank/DDBJ whole genome shotgun (WGS) entry which is preliminary data.</text>
</comment>
<gene>
    <name evidence="1" type="ORF">LCGC14_0785670</name>
</gene>
<reference evidence="1" key="1">
    <citation type="journal article" date="2015" name="Nature">
        <title>Complex archaea that bridge the gap between prokaryotes and eukaryotes.</title>
        <authorList>
            <person name="Spang A."/>
            <person name="Saw J.H."/>
            <person name="Jorgensen S.L."/>
            <person name="Zaremba-Niedzwiedzka K."/>
            <person name="Martijn J."/>
            <person name="Lind A.E."/>
            <person name="van Eijk R."/>
            <person name="Schleper C."/>
            <person name="Guy L."/>
            <person name="Ettema T.J."/>
        </authorList>
    </citation>
    <scope>NUCLEOTIDE SEQUENCE</scope>
</reference>
<dbReference type="EMBL" id="LAZR01002053">
    <property type="protein sequence ID" value="KKN35230.1"/>
    <property type="molecule type" value="Genomic_DNA"/>
</dbReference>
<accession>A0A0F9PU86</accession>